<keyword evidence="13" id="KW-1185">Reference proteome</keyword>
<dbReference type="EMBL" id="VXIS01000144">
    <property type="protein sequence ID" value="KAA8901452.1"/>
    <property type="molecule type" value="Genomic_DNA"/>
</dbReference>
<proteinExistence type="inferred from homology"/>
<dbReference type="Pfam" id="PF09813">
    <property type="entry name" value="Coa3_cc"/>
    <property type="match status" value="1"/>
</dbReference>
<evidence type="ECO:0000256" key="5">
    <source>
        <dbReference type="ARBA" id="ARBA00022692"/>
    </source>
</evidence>
<evidence type="ECO:0000256" key="10">
    <source>
        <dbReference type="SAM" id="MobiDB-lite"/>
    </source>
</evidence>
<comment type="similarity">
    <text evidence="3 9">Belongs to the COA3 family.</text>
</comment>
<dbReference type="Proteomes" id="UP000326924">
    <property type="component" value="Unassembled WGS sequence"/>
</dbReference>
<comment type="function">
    <text evidence="1 9">Required for assembly of cytochrome c oxidase (complex IV).</text>
</comment>
<sequence>MFVTKALFASPRESQRSYYDASMVQGKSMIRARRPFVVKNALTGLAIVGFTAAVYTYTIRAVAQDNFEDVKVPDAPVQSAKASSQITSGLLSK</sequence>
<comment type="subcellular location">
    <subcellularLocation>
        <location evidence="2">Mitochondrion membrane</location>
        <topology evidence="2">Single-pass membrane protein</topology>
    </subcellularLocation>
</comment>
<name>A0A5J5ET77_9PEZI</name>
<feature type="transmembrane region" description="Helical" evidence="9">
    <location>
        <begin position="36"/>
        <end position="57"/>
    </location>
</feature>
<feature type="domain" description="Cytochrome c oxidase assembly factor 3 mitochondrial coiled-coil" evidence="11">
    <location>
        <begin position="29"/>
        <end position="69"/>
    </location>
</feature>
<evidence type="ECO:0000256" key="7">
    <source>
        <dbReference type="ARBA" id="ARBA00023128"/>
    </source>
</evidence>
<protein>
    <recommendedName>
        <fullName evidence="9">Cytochrome c oxidase assembly factor 3</fullName>
    </recommendedName>
</protein>
<evidence type="ECO:0000313" key="12">
    <source>
        <dbReference type="EMBL" id="KAA8901452.1"/>
    </source>
</evidence>
<dbReference type="PANTHER" id="PTHR15642">
    <property type="entry name" value="CYTOCHROME C OXIDASE ASSEMBLY FACTOR 3, MITOCHONDRIAL"/>
    <property type="match status" value="1"/>
</dbReference>
<evidence type="ECO:0000259" key="11">
    <source>
        <dbReference type="Pfam" id="PF09813"/>
    </source>
</evidence>
<feature type="compositionally biased region" description="Polar residues" evidence="10">
    <location>
        <begin position="80"/>
        <end position="93"/>
    </location>
</feature>
<dbReference type="GO" id="GO:0033617">
    <property type="term" value="P:mitochondrial respiratory chain complex IV assembly"/>
    <property type="evidence" value="ECO:0007669"/>
    <property type="project" value="UniProtKB-UniRule"/>
</dbReference>
<feature type="region of interest" description="Disordered" evidence="10">
    <location>
        <begin position="74"/>
        <end position="93"/>
    </location>
</feature>
<accession>A0A5J5ET77</accession>
<evidence type="ECO:0000256" key="3">
    <source>
        <dbReference type="ARBA" id="ARBA00007035"/>
    </source>
</evidence>
<organism evidence="12 13">
    <name type="scientific">Sphaerosporella brunnea</name>
    <dbReference type="NCBI Taxonomy" id="1250544"/>
    <lineage>
        <taxon>Eukaryota</taxon>
        <taxon>Fungi</taxon>
        <taxon>Dikarya</taxon>
        <taxon>Ascomycota</taxon>
        <taxon>Pezizomycotina</taxon>
        <taxon>Pezizomycetes</taxon>
        <taxon>Pezizales</taxon>
        <taxon>Pyronemataceae</taxon>
        <taxon>Sphaerosporella</taxon>
    </lineage>
</organism>
<dbReference type="GO" id="GO:0005743">
    <property type="term" value="C:mitochondrial inner membrane"/>
    <property type="evidence" value="ECO:0007669"/>
    <property type="project" value="UniProtKB-UniRule"/>
</dbReference>
<dbReference type="OrthoDB" id="10018333at2759"/>
<evidence type="ECO:0000256" key="8">
    <source>
        <dbReference type="ARBA" id="ARBA00023136"/>
    </source>
</evidence>
<dbReference type="InterPro" id="IPR041752">
    <property type="entry name" value="Coa3"/>
</dbReference>
<evidence type="ECO:0000256" key="4">
    <source>
        <dbReference type="ARBA" id="ARBA00011351"/>
    </source>
</evidence>
<keyword evidence="8 9" id="KW-0472">Membrane</keyword>
<keyword evidence="7 9" id="KW-0496">Mitochondrion</keyword>
<evidence type="ECO:0000256" key="9">
    <source>
        <dbReference type="RuleBase" id="RU367056"/>
    </source>
</evidence>
<dbReference type="FunCoup" id="A0A5J5ET77">
    <property type="interactions" value="20"/>
</dbReference>
<reference evidence="12 13" key="1">
    <citation type="submission" date="2019-09" db="EMBL/GenBank/DDBJ databases">
        <title>Draft genome of the ectomycorrhizal ascomycete Sphaerosporella brunnea.</title>
        <authorList>
            <consortium name="DOE Joint Genome Institute"/>
            <person name="Benucci G.M."/>
            <person name="Marozzi G."/>
            <person name="Antonielli L."/>
            <person name="Sanchez S."/>
            <person name="Marco P."/>
            <person name="Wang X."/>
            <person name="Falini L.B."/>
            <person name="Barry K."/>
            <person name="Haridas S."/>
            <person name="Lipzen A."/>
            <person name="Labutti K."/>
            <person name="Grigoriev I.V."/>
            <person name="Murat C."/>
            <person name="Martin F."/>
            <person name="Albertini E."/>
            <person name="Donnini D."/>
            <person name="Bonito G."/>
        </authorList>
    </citation>
    <scope>NUCLEOTIDE SEQUENCE [LARGE SCALE GENOMIC DNA]</scope>
    <source>
        <strain evidence="12 13">Sb_GMNB300</strain>
    </source>
</reference>
<evidence type="ECO:0000256" key="2">
    <source>
        <dbReference type="ARBA" id="ARBA00004304"/>
    </source>
</evidence>
<dbReference type="PANTHER" id="PTHR15642:SF3">
    <property type="entry name" value="CYTOCHROME C OXIDASE ASSEMBLY FACTOR 3 HOMOLOG, MITOCHONDRIAL"/>
    <property type="match status" value="1"/>
</dbReference>
<keyword evidence="6 9" id="KW-1133">Transmembrane helix</keyword>
<dbReference type="InterPro" id="IPR018628">
    <property type="entry name" value="Coa3_CC"/>
</dbReference>
<evidence type="ECO:0000313" key="13">
    <source>
        <dbReference type="Proteomes" id="UP000326924"/>
    </source>
</evidence>
<keyword evidence="5 9" id="KW-0812">Transmembrane</keyword>
<dbReference type="InParanoid" id="A0A5J5ET77"/>
<evidence type="ECO:0000256" key="1">
    <source>
        <dbReference type="ARBA" id="ARBA00003064"/>
    </source>
</evidence>
<comment type="caution">
    <text evidence="12">The sequence shown here is derived from an EMBL/GenBank/DDBJ whole genome shotgun (WGS) entry which is preliminary data.</text>
</comment>
<keyword evidence="9" id="KW-0999">Mitochondrion inner membrane</keyword>
<dbReference type="AlphaFoldDB" id="A0A5J5ET77"/>
<gene>
    <name evidence="12" type="ORF">FN846DRAFT_908969</name>
</gene>
<evidence type="ECO:0000256" key="6">
    <source>
        <dbReference type="ARBA" id="ARBA00022989"/>
    </source>
</evidence>
<comment type="subunit">
    <text evidence="4 9">Component of 250-400 kDa complexes called cytochrome oxidase assembly intermediates or COA complexes.</text>
</comment>